<protein>
    <submittedName>
        <fullName evidence="1">Uncharacterized protein</fullName>
    </submittedName>
</protein>
<dbReference type="AlphaFoldDB" id="A0A2P2M9X9"/>
<dbReference type="EMBL" id="GGEC01046505">
    <property type="protein sequence ID" value="MBX26989.1"/>
    <property type="molecule type" value="Transcribed_RNA"/>
</dbReference>
<sequence>MNEGNICFTKATFTLMSSFVLPIVFPSPTATTSPP</sequence>
<evidence type="ECO:0000313" key="1">
    <source>
        <dbReference type="EMBL" id="MBX26989.1"/>
    </source>
</evidence>
<organism evidence="1">
    <name type="scientific">Rhizophora mucronata</name>
    <name type="common">Asiatic mangrove</name>
    <dbReference type="NCBI Taxonomy" id="61149"/>
    <lineage>
        <taxon>Eukaryota</taxon>
        <taxon>Viridiplantae</taxon>
        <taxon>Streptophyta</taxon>
        <taxon>Embryophyta</taxon>
        <taxon>Tracheophyta</taxon>
        <taxon>Spermatophyta</taxon>
        <taxon>Magnoliopsida</taxon>
        <taxon>eudicotyledons</taxon>
        <taxon>Gunneridae</taxon>
        <taxon>Pentapetalae</taxon>
        <taxon>rosids</taxon>
        <taxon>fabids</taxon>
        <taxon>Malpighiales</taxon>
        <taxon>Rhizophoraceae</taxon>
        <taxon>Rhizophora</taxon>
    </lineage>
</organism>
<accession>A0A2P2M9X9</accession>
<reference evidence="1" key="1">
    <citation type="submission" date="2018-02" db="EMBL/GenBank/DDBJ databases">
        <title>Rhizophora mucronata_Transcriptome.</title>
        <authorList>
            <person name="Meera S.P."/>
            <person name="Sreeshan A."/>
            <person name="Augustine A."/>
        </authorList>
    </citation>
    <scope>NUCLEOTIDE SEQUENCE</scope>
    <source>
        <tissue evidence="1">Leaf</tissue>
    </source>
</reference>
<name>A0A2P2M9X9_RHIMU</name>
<proteinExistence type="predicted"/>